<protein>
    <submittedName>
        <fullName evidence="2">TFCD_C domain-containing protein</fullName>
    </submittedName>
</protein>
<dbReference type="GO" id="GO:0048487">
    <property type="term" value="F:beta-tubulin binding"/>
    <property type="evidence" value="ECO:0007669"/>
    <property type="project" value="InterPro"/>
</dbReference>
<evidence type="ECO:0000313" key="2">
    <source>
        <dbReference type="EnsemblMetazoa" id="GAUT023359-PA"/>
    </source>
</evidence>
<sequence>MAAATSGATYQLLKQSSMGLLQASYVHETVVSLMQQTGEKIDRTRGLADRLLCQLIHLQPEIVHIRDINVVHLCKKVISKLSLFLELMHVHIVKTTTTKLYEALALHGEVCTILEENTEGRVNLLSETDWDLPLSEMRPIRNELCKKMLVY</sequence>
<dbReference type="VEuPathDB" id="VectorBase:GAUT023359"/>
<dbReference type="AlphaFoldDB" id="A0A1A9V249"/>
<feature type="domain" description="Tubulin-folding cofactor D C-terminal" evidence="1">
    <location>
        <begin position="28"/>
        <end position="67"/>
    </location>
</feature>
<evidence type="ECO:0000259" key="1">
    <source>
        <dbReference type="Pfam" id="PF12612"/>
    </source>
</evidence>
<reference evidence="2" key="1">
    <citation type="submission" date="2020-05" db="UniProtKB">
        <authorList>
            <consortium name="EnsemblMetazoa"/>
        </authorList>
    </citation>
    <scope>IDENTIFICATION</scope>
    <source>
        <strain evidence="2">TTRI</strain>
    </source>
</reference>
<dbReference type="GO" id="GO:0034333">
    <property type="term" value="P:adherens junction assembly"/>
    <property type="evidence" value="ECO:0007669"/>
    <property type="project" value="TreeGrafter"/>
</dbReference>
<dbReference type="GO" id="GO:0007021">
    <property type="term" value="P:tubulin complex assembly"/>
    <property type="evidence" value="ECO:0007669"/>
    <property type="project" value="InterPro"/>
</dbReference>
<dbReference type="Proteomes" id="UP000078200">
    <property type="component" value="Unassembled WGS sequence"/>
</dbReference>
<dbReference type="InterPro" id="IPR033162">
    <property type="entry name" value="TBCD"/>
</dbReference>
<dbReference type="GO" id="GO:0005096">
    <property type="term" value="F:GTPase activator activity"/>
    <property type="evidence" value="ECO:0007669"/>
    <property type="project" value="InterPro"/>
</dbReference>
<proteinExistence type="predicted"/>
<dbReference type="GO" id="GO:0000226">
    <property type="term" value="P:microtubule cytoskeleton organization"/>
    <property type="evidence" value="ECO:0007669"/>
    <property type="project" value="TreeGrafter"/>
</dbReference>
<keyword evidence="3" id="KW-1185">Reference proteome</keyword>
<name>A0A1A9V249_GLOAU</name>
<organism evidence="2 3">
    <name type="scientific">Glossina austeni</name>
    <name type="common">Savannah tsetse fly</name>
    <dbReference type="NCBI Taxonomy" id="7395"/>
    <lineage>
        <taxon>Eukaryota</taxon>
        <taxon>Metazoa</taxon>
        <taxon>Ecdysozoa</taxon>
        <taxon>Arthropoda</taxon>
        <taxon>Hexapoda</taxon>
        <taxon>Insecta</taxon>
        <taxon>Pterygota</taxon>
        <taxon>Neoptera</taxon>
        <taxon>Endopterygota</taxon>
        <taxon>Diptera</taxon>
        <taxon>Brachycera</taxon>
        <taxon>Muscomorpha</taxon>
        <taxon>Hippoboscoidea</taxon>
        <taxon>Glossinidae</taxon>
        <taxon>Glossina</taxon>
    </lineage>
</organism>
<dbReference type="PANTHER" id="PTHR12658:SF0">
    <property type="entry name" value="TUBULIN-SPECIFIC CHAPERONE D"/>
    <property type="match status" value="1"/>
</dbReference>
<evidence type="ECO:0000313" key="3">
    <source>
        <dbReference type="Proteomes" id="UP000078200"/>
    </source>
</evidence>
<dbReference type="InterPro" id="IPR022577">
    <property type="entry name" value="TBCD_C"/>
</dbReference>
<dbReference type="GO" id="GO:0070830">
    <property type="term" value="P:bicellular tight junction assembly"/>
    <property type="evidence" value="ECO:0007669"/>
    <property type="project" value="TreeGrafter"/>
</dbReference>
<dbReference type="Pfam" id="PF12612">
    <property type="entry name" value="TFCD_C"/>
    <property type="match status" value="1"/>
</dbReference>
<dbReference type="EnsemblMetazoa" id="GAUT023359-RA">
    <property type="protein sequence ID" value="GAUT023359-PA"/>
    <property type="gene ID" value="GAUT023359"/>
</dbReference>
<dbReference type="STRING" id="7395.A0A1A9V249"/>
<dbReference type="GO" id="GO:0016328">
    <property type="term" value="C:lateral plasma membrane"/>
    <property type="evidence" value="ECO:0007669"/>
    <property type="project" value="TreeGrafter"/>
</dbReference>
<dbReference type="PANTHER" id="PTHR12658">
    <property type="entry name" value="BETA-TUBULIN COFACTOR D"/>
    <property type="match status" value="1"/>
</dbReference>
<dbReference type="GO" id="GO:0007023">
    <property type="term" value="P:post-chaperonin tubulin folding pathway"/>
    <property type="evidence" value="ECO:0007669"/>
    <property type="project" value="InterPro"/>
</dbReference>
<accession>A0A1A9V249</accession>